<evidence type="ECO:0000259" key="1">
    <source>
        <dbReference type="Pfam" id="PF12680"/>
    </source>
</evidence>
<evidence type="ECO:0000313" key="2">
    <source>
        <dbReference type="EMBL" id="WUV43824.1"/>
    </source>
</evidence>
<organism evidence="2 3">
    <name type="scientific">Nocardia vinacea</name>
    <dbReference type="NCBI Taxonomy" id="96468"/>
    <lineage>
        <taxon>Bacteria</taxon>
        <taxon>Bacillati</taxon>
        <taxon>Actinomycetota</taxon>
        <taxon>Actinomycetes</taxon>
        <taxon>Mycobacteriales</taxon>
        <taxon>Nocardiaceae</taxon>
        <taxon>Nocardia</taxon>
    </lineage>
</organism>
<feature type="domain" description="SnoaL-like" evidence="1">
    <location>
        <begin position="22"/>
        <end position="119"/>
    </location>
</feature>
<accession>A0ABZ1YKS1</accession>
<name>A0ABZ1YKS1_9NOCA</name>
<dbReference type="PANTHER" id="PTHR41252">
    <property type="entry name" value="BLR2505 PROTEIN"/>
    <property type="match status" value="1"/>
</dbReference>
<dbReference type="EMBL" id="CP109441">
    <property type="protein sequence ID" value="WUV43824.1"/>
    <property type="molecule type" value="Genomic_DNA"/>
</dbReference>
<dbReference type="Proteomes" id="UP001432062">
    <property type="component" value="Chromosome"/>
</dbReference>
<evidence type="ECO:0000313" key="3">
    <source>
        <dbReference type="Proteomes" id="UP001432062"/>
    </source>
</evidence>
<keyword evidence="3" id="KW-1185">Reference proteome</keyword>
<dbReference type="RefSeq" id="WP_327096988.1">
    <property type="nucleotide sequence ID" value="NZ_CP109149.1"/>
</dbReference>
<proteinExistence type="predicted"/>
<dbReference type="PANTHER" id="PTHR41252:SF1">
    <property type="entry name" value="BLR2505 PROTEIN"/>
    <property type="match status" value="1"/>
</dbReference>
<dbReference type="Gene3D" id="3.10.450.50">
    <property type="match status" value="1"/>
</dbReference>
<dbReference type="SUPFAM" id="SSF54427">
    <property type="entry name" value="NTF2-like"/>
    <property type="match status" value="1"/>
</dbReference>
<protein>
    <submittedName>
        <fullName evidence="2">Nuclear transport factor 2 family protein</fullName>
    </submittedName>
</protein>
<gene>
    <name evidence="2" type="ORF">OG563_32075</name>
</gene>
<dbReference type="InterPro" id="IPR037401">
    <property type="entry name" value="SnoaL-like"/>
</dbReference>
<sequence>MTTTRAALQNFFAAEAAYITDGANFDAMAACLAPDVVMYQAEHLPYGGEWHGPDGIEKFMAAMSRTWASLEFIEQRFVVDGETVVIYNRGRMLARATDRMLETSVMQLMTFRDGLIAEIRPFYLDTAAVVEVLTEAHR</sequence>
<reference evidence="2" key="1">
    <citation type="submission" date="2022-10" db="EMBL/GenBank/DDBJ databases">
        <title>The complete genomes of actinobacterial strains from the NBC collection.</title>
        <authorList>
            <person name="Joergensen T.S."/>
            <person name="Alvarez Arevalo M."/>
            <person name="Sterndorff E.B."/>
            <person name="Faurdal D."/>
            <person name="Vuksanovic O."/>
            <person name="Mourched A.-S."/>
            <person name="Charusanti P."/>
            <person name="Shaw S."/>
            <person name="Blin K."/>
            <person name="Weber T."/>
        </authorList>
    </citation>
    <scope>NUCLEOTIDE SEQUENCE</scope>
    <source>
        <strain evidence="2">NBC_01482</strain>
    </source>
</reference>
<dbReference type="Pfam" id="PF12680">
    <property type="entry name" value="SnoaL_2"/>
    <property type="match status" value="1"/>
</dbReference>
<dbReference type="InterPro" id="IPR032710">
    <property type="entry name" value="NTF2-like_dom_sf"/>
</dbReference>